<gene>
    <name evidence="1" type="ORF">BCR35DRAFT_307752</name>
</gene>
<dbReference type="SUPFAM" id="SSF52047">
    <property type="entry name" value="RNI-like"/>
    <property type="match status" value="1"/>
</dbReference>
<keyword evidence="2" id="KW-1185">Reference proteome</keyword>
<evidence type="ECO:0000313" key="1">
    <source>
        <dbReference type="EMBL" id="ORY72203.1"/>
    </source>
</evidence>
<dbReference type="Gene3D" id="3.80.10.10">
    <property type="entry name" value="Ribonuclease Inhibitor"/>
    <property type="match status" value="1"/>
</dbReference>
<feature type="non-terminal residue" evidence="1">
    <location>
        <position position="388"/>
    </location>
</feature>
<sequence>MPVPSLPPEIIVTILQGLEDDGLWSAQKSWATCCLVSKSFLPLARSLLYRKVNSDYRHEVLGTIARQPRLAILVKDLTIDAKHVGLNMLTEHVMAGALAACKGVSRLTLFLPRPHPYALYSSLSPPTAMPSDIQASIADMGPRLEALELYGSGTWKPTSPDWLTTLTHLKSLSLDVCYLPPSTSRPSFALESFRGTGFGSSVVSDLLCIEEALLSSRPTLTSLELTELPRPPPSLNLAIYPRLRTVRIGCAFSGEVEPDAFELIGLAKSLPDIEEFSLTPSAGSPSLPPSFETLDFFRLLPPTLQRLSLPLVPISTTLLLETLSDTRSLPALKLLSLDYHVRSDGDDDEDDDGFALRPRQEPEAINDAARRIGIGIKIEWIDLEEDEP</sequence>
<name>A0A1Y2EKX3_9BASI</name>
<reference evidence="1 2" key="1">
    <citation type="submission" date="2016-07" db="EMBL/GenBank/DDBJ databases">
        <title>Pervasive Adenine N6-methylation of Active Genes in Fungi.</title>
        <authorList>
            <consortium name="DOE Joint Genome Institute"/>
            <person name="Mondo S.J."/>
            <person name="Dannebaum R.O."/>
            <person name="Kuo R.C."/>
            <person name="Labutti K."/>
            <person name="Haridas S."/>
            <person name="Kuo A."/>
            <person name="Salamov A."/>
            <person name="Ahrendt S.R."/>
            <person name="Lipzen A."/>
            <person name="Sullivan W."/>
            <person name="Andreopoulos W.B."/>
            <person name="Clum A."/>
            <person name="Lindquist E."/>
            <person name="Daum C."/>
            <person name="Ramamoorthy G.K."/>
            <person name="Gryganskyi A."/>
            <person name="Culley D."/>
            <person name="Magnuson J.K."/>
            <person name="James T.Y."/>
            <person name="O'Malley M.A."/>
            <person name="Stajich J.E."/>
            <person name="Spatafora J.W."/>
            <person name="Visel A."/>
            <person name="Grigoriev I.V."/>
        </authorList>
    </citation>
    <scope>NUCLEOTIDE SEQUENCE [LARGE SCALE GENOMIC DNA]</scope>
    <source>
        <strain evidence="1 2">62-1032</strain>
    </source>
</reference>
<protein>
    <submittedName>
        <fullName evidence="1">Uncharacterized protein</fullName>
    </submittedName>
</protein>
<dbReference type="InParanoid" id="A0A1Y2EKX3"/>
<evidence type="ECO:0000313" key="2">
    <source>
        <dbReference type="Proteomes" id="UP000193467"/>
    </source>
</evidence>
<dbReference type="Proteomes" id="UP000193467">
    <property type="component" value="Unassembled WGS sequence"/>
</dbReference>
<comment type="caution">
    <text evidence="1">The sequence shown here is derived from an EMBL/GenBank/DDBJ whole genome shotgun (WGS) entry which is preliminary data.</text>
</comment>
<dbReference type="EMBL" id="MCGR01000053">
    <property type="protein sequence ID" value="ORY72203.1"/>
    <property type="molecule type" value="Genomic_DNA"/>
</dbReference>
<accession>A0A1Y2EKX3</accession>
<dbReference type="OrthoDB" id="2523207at2759"/>
<proteinExistence type="predicted"/>
<organism evidence="1 2">
    <name type="scientific">Leucosporidium creatinivorum</name>
    <dbReference type="NCBI Taxonomy" id="106004"/>
    <lineage>
        <taxon>Eukaryota</taxon>
        <taxon>Fungi</taxon>
        <taxon>Dikarya</taxon>
        <taxon>Basidiomycota</taxon>
        <taxon>Pucciniomycotina</taxon>
        <taxon>Microbotryomycetes</taxon>
        <taxon>Leucosporidiales</taxon>
        <taxon>Leucosporidium</taxon>
    </lineage>
</organism>
<dbReference type="AlphaFoldDB" id="A0A1Y2EKX3"/>
<dbReference type="InterPro" id="IPR032675">
    <property type="entry name" value="LRR_dom_sf"/>
</dbReference>